<name>A0AA41WP97_9RALS</name>
<evidence type="ECO:0000313" key="2">
    <source>
        <dbReference type="Proteomes" id="UP001162793"/>
    </source>
</evidence>
<sequence>MEELPHLNFPQLEQLASRSDGVEVPCSCCKTPMIAWSSVPVSFPEDQLRRIGTLIQGNVDEASFAESHPDGSSYWSEAAPIAPLYYPYNRSDVWECCVCRRVFLRYTEGGGYFVDQRVRLLSVALLADTPLPD</sequence>
<accession>A0AA41WP97</accession>
<comment type="caution">
    <text evidence="1">The sequence shown here is derived from an EMBL/GenBank/DDBJ whole genome shotgun (WGS) entry which is preliminary data.</text>
</comment>
<proteinExistence type="predicted"/>
<gene>
    <name evidence="1" type="ORF">NKG59_09310</name>
</gene>
<reference evidence="2" key="1">
    <citation type="journal article" date="2023" name="Front. Microbiol.">
        <title>Ralstonia chuxiongensis sp. nov., Ralstonia mojiangensis sp. nov., and Ralstonia soli sp. nov., isolated from tobacco fields, are three novel species in the family Burkholderiaceae.</title>
        <authorList>
            <person name="Lu C.H."/>
            <person name="Zhang Y.Y."/>
            <person name="Jiang N."/>
            <person name="Chen W."/>
            <person name="Shao X."/>
            <person name="Zhao Z.M."/>
            <person name="Lu W.L."/>
            <person name="Hu X."/>
            <person name="Xi Y.X."/>
            <person name="Zou S.Y."/>
            <person name="Wei Q.J."/>
            <person name="Lin Z.L."/>
            <person name="Gong L."/>
            <person name="Gai X.T."/>
            <person name="Zhang L.Q."/>
            <person name="Li J.Y."/>
            <person name="Jin Y."/>
            <person name="Xia Z.Y."/>
        </authorList>
    </citation>
    <scope>NUCLEOTIDE SEQUENCE [LARGE SCALE GENOMIC DNA]</scope>
    <source>
        <strain evidence="2">21YRMH01-3</strain>
    </source>
</reference>
<dbReference type="AlphaFoldDB" id="A0AA41WP97"/>
<protein>
    <submittedName>
        <fullName evidence="1">Uncharacterized protein</fullName>
    </submittedName>
</protein>
<dbReference type="Proteomes" id="UP001162793">
    <property type="component" value="Unassembled WGS sequence"/>
</dbReference>
<organism evidence="1 2">
    <name type="scientific">Ralstonia chuxiongensis</name>
    <dbReference type="NCBI Taxonomy" id="2957504"/>
    <lineage>
        <taxon>Bacteria</taxon>
        <taxon>Pseudomonadati</taxon>
        <taxon>Pseudomonadota</taxon>
        <taxon>Betaproteobacteria</taxon>
        <taxon>Burkholderiales</taxon>
        <taxon>Burkholderiaceae</taxon>
        <taxon>Ralstonia</taxon>
    </lineage>
</organism>
<evidence type="ECO:0000313" key="1">
    <source>
        <dbReference type="EMBL" id="MCP1172556.1"/>
    </source>
</evidence>
<keyword evidence="2" id="KW-1185">Reference proteome</keyword>
<dbReference type="EMBL" id="JAMYWC010000003">
    <property type="protein sequence ID" value="MCP1172556.1"/>
    <property type="molecule type" value="Genomic_DNA"/>
</dbReference>
<dbReference type="RefSeq" id="WP_253536503.1">
    <property type="nucleotide sequence ID" value="NZ_JAMYWC010000003.1"/>
</dbReference>